<dbReference type="EC" id="5.1.1.1" evidence="9"/>
<dbReference type="RefSeq" id="WP_201366478.1">
    <property type="nucleotide sequence ID" value="NZ_BNJJ01000029.1"/>
</dbReference>
<dbReference type="InterPro" id="IPR000713">
    <property type="entry name" value="Mur_ligase_N"/>
</dbReference>
<dbReference type="PANTHER" id="PTHR30511">
    <property type="entry name" value="ALANINE RACEMASE"/>
    <property type="match status" value="1"/>
</dbReference>
<evidence type="ECO:0000313" key="12">
    <source>
        <dbReference type="EMBL" id="GHO88934.1"/>
    </source>
</evidence>
<dbReference type="SUPFAM" id="SSF51419">
    <property type="entry name" value="PLP-binding barrel"/>
    <property type="match status" value="1"/>
</dbReference>
<dbReference type="PANTHER" id="PTHR30511:SF0">
    <property type="entry name" value="ALANINE RACEMASE, CATABOLIC-RELATED"/>
    <property type="match status" value="1"/>
</dbReference>
<accession>A0ABQ3VRN3</accession>
<dbReference type="InterPro" id="IPR011079">
    <property type="entry name" value="Ala_racemase_C"/>
</dbReference>
<comment type="function">
    <text evidence="10">Involved in cell wall formation. Catalyzes the final step in the synthesis of UDP-N-acetylmuramoyl-pentapeptide, the precursor of murein.</text>
</comment>
<dbReference type="PROSITE" id="PS00395">
    <property type="entry name" value="ALANINE_RACEMASE"/>
    <property type="match status" value="1"/>
</dbReference>
<feature type="modified residue" description="N6-(pyridoxal phosphate)lysine" evidence="9">
    <location>
        <position position="549"/>
    </location>
</feature>
<keyword evidence="13" id="KW-1185">Reference proteome</keyword>
<name>A0ABQ3VRN3_9CHLR</name>
<feature type="binding site" evidence="9">
    <location>
        <position position="647"/>
    </location>
    <ligand>
        <name>substrate</name>
    </ligand>
</feature>
<proteinExistence type="inferred from homology"/>
<dbReference type="InterPro" id="IPR013221">
    <property type="entry name" value="Mur_ligase_cen"/>
</dbReference>
<comment type="catalytic activity">
    <reaction evidence="10">
        <text>D-alanyl-D-alanine + UDP-N-acetyl-alpha-D-muramoyl-L-alanyl-gamma-D-glutamyl-meso-2,6-diaminopimelate + ATP = UDP-N-acetyl-alpha-D-muramoyl-L-alanyl-gamma-D-glutamyl-meso-2,6-diaminopimeloyl-D-alanyl-D-alanine + ADP + phosphate + H(+)</text>
        <dbReference type="Rhea" id="RHEA:28374"/>
        <dbReference type="ChEBI" id="CHEBI:15378"/>
        <dbReference type="ChEBI" id="CHEBI:30616"/>
        <dbReference type="ChEBI" id="CHEBI:43474"/>
        <dbReference type="ChEBI" id="CHEBI:57822"/>
        <dbReference type="ChEBI" id="CHEBI:61386"/>
        <dbReference type="ChEBI" id="CHEBI:83905"/>
        <dbReference type="ChEBI" id="CHEBI:456216"/>
        <dbReference type="EC" id="6.3.2.10"/>
    </reaction>
</comment>
<evidence type="ECO:0000256" key="2">
    <source>
        <dbReference type="ARBA" id="ARBA00022618"/>
    </source>
</evidence>
<reference evidence="12 13" key="1">
    <citation type="journal article" date="2021" name="Int. J. Syst. Evol. Microbiol.">
        <title>Reticulibacter mediterranei gen. nov., sp. nov., within the new family Reticulibacteraceae fam. nov., and Ktedonospora formicarum gen. nov., sp. nov., Ktedonobacter robiniae sp. nov., Dictyobacter formicarum sp. nov. and Dictyobacter arantiisoli sp. nov., belonging to the class Ktedonobacteria.</title>
        <authorList>
            <person name="Yabe S."/>
            <person name="Zheng Y."/>
            <person name="Wang C.M."/>
            <person name="Sakai Y."/>
            <person name="Abe K."/>
            <person name="Yokota A."/>
            <person name="Donadio S."/>
            <person name="Cavaletti L."/>
            <person name="Monciardini P."/>
        </authorList>
    </citation>
    <scope>NUCLEOTIDE SEQUENCE [LARGE SCALE GENOMIC DNA]</scope>
    <source>
        <strain evidence="12 13">SOSP1-9</strain>
    </source>
</reference>
<evidence type="ECO:0000256" key="7">
    <source>
        <dbReference type="ARBA" id="ARBA00023306"/>
    </source>
</evidence>
<comment type="cofactor">
    <cofactor evidence="1 9">
        <name>pyridoxal 5'-phosphate</name>
        <dbReference type="ChEBI" id="CHEBI:597326"/>
    </cofactor>
</comment>
<feature type="active site" description="Proton acceptor; specific for L-alanine" evidence="9">
    <location>
        <position position="779"/>
    </location>
</feature>
<evidence type="ECO:0000259" key="11">
    <source>
        <dbReference type="SMART" id="SM01005"/>
    </source>
</evidence>
<evidence type="ECO:0000256" key="5">
    <source>
        <dbReference type="ARBA" id="ARBA00022984"/>
    </source>
</evidence>
<dbReference type="NCBIfam" id="TIGR00492">
    <property type="entry name" value="alr"/>
    <property type="match status" value="1"/>
</dbReference>
<keyword evidence="10" id="KW-0547">Nucleotide-binding</keyword>
<comment type="pathway">
    <text evidence="10">Cell wall biogenesis; peptidoglycan biosynthesis.</text>
</comment>
<gene>
    <name evidence="10" type="primary">murF</name>
    <name evidence="12" type="ORF">KSZ_69400</name>
</gene>
<dbReference type="Pfam" id="PF01225">
    <property type="entry name" value="Mur_ligase"/>
    <property type="match status" value="1"/>
</dbReference>
<dbReference type="Gene3D" id="3.40.1190.10">
    <property type="entry name" value="Mur-like, catalytic domain"/>
    <property type="match status" value="1"/>
</dbReference>
<evidence type="ECO:0000256" key="3">
    <source>
        <dbReference type="ARBA" id="ARBA00022898"/>
    </source>
</evidence>
<feature type="domain" description="Alanine racemase C-terminal" evidence="11">
    <location>
        <begin position="758"/>
        <end position="885"/>
    </location>
</feature>
<organism evidence="12 13">
    <name type="scientific">Dictyobacter formicarum</name>
    <dbReference type="NCBI Taxonomy" id="2778368"/>
    <lineage>
        <taxon>Bacteria</taxon>
        <taxon>Bacillati</taxon>
        <taxon>Chloroflexota</taxon>
        <taxon>Ktedonobacteria</taxon>
        <taxon>Ktedonobacterales</taxon>
        <taxon>Dictyobacteraceae</taxon>
        <taxon>Dictyobacter</taxon>
    </lineage>
</organism>
<dbReference type="Pfam" id="PF02875">
    <property type="entry name" value="Mur_ligase_C"/>
    <property type="match status" value="1"/>
</dbReference>
<dbReference type="NCBIfam" id="TIGR01143">
    <property type="entry name" value="murF"/>
    <property type="match status" value="1"/>
</dbReference>
<dbReference type="Gene3D" id="3.20.20.10">
    <property type="entry name" value="Alanine racemase"/>
    <property type="match status" value="1"/>
</dbReference>
<keyword evidence="3 9" id="KW-0663">Pyridoxal phosphate</keyword>
<dbReference type="Pfam" id="PF08245">
    <property type="entry name" value="Mur_ligase_M"/>
    <property type="match status" value="1"/>
</dbReference>
<dbReference type="HAMAP" id="MF_01201">
    <property type="entry name" value="Ala_racemase"/>
    <property type="match status" value="1"/>
</dbReference>
<comment type="catalytic activity">
    <reaction evidence="9">
        <text>L-alanine = D-alanine</text>
        <dbReference type="Rhea" id="RHEA:20249"/>
        <dbReference type="ChEBI" id="CHEBI:57416"/>
        <dbReference type="ChEBI" id="CHEBI:57972"/>
        <dbReference type="EC" id="5.1.1.1"/>
    </reaction>
</comment>
<feature type="binding site" evidence="9">
    <location>
        <position position="827"/>
    </location>
    <ligand>
        <name>substrate</name>
    </ligand>
</feature>
<keyword evidence="8 10" id="KW-0961">Cell wall biogenesis/degradation</keyword>
<dbReference type="CDD" id="cd00430">
    <property type="entry name" value="PLPDE_III_AR"/>
    <property type="match status" value="1"/>
</dbReference>
<dbReference type="InterPro" id="IPR009006">
    <property type="entry name" value="Ala_racemase/Decarboxylase_C"/>
</dbReference>
<dbReference type="Pfam" id="PF00842">
    <property type="entry name" value="Ala_racemase_C"/>
    <property type="match status" value="1"/>
</dbReference>
<evidence type="ECO:0000313" key="13">
    <source>
        <dbReference type="Proteomes" id="UP000635565"/>
    </source>
</evidence>
<evidence type="ECO:0000256" key="8">
    <source>
        <dbReference type="ARBA" id="ARBA00023316"/>
    </source>
</evidence>
<dbReference type="Pfam" id="PF01168">
    <property type="entry name" value="Ala_racemase_N"/>
    <property type="match status" value="1"/>
</dbReference>
<sequence>MIYLDHLLKATQGNLRQLSKHVHFQAFSHDTRQLSPHEMFVAVRGERGNGHDYVLDAVRKGATGLLLSGQTFQQLSEQTKSVLANEEITIVLVEDTRQALQHYARAILEIWHPTVIAVTGSVGKTSTKEAIATVLSRQFTTFRSWQNYNDMLGIPLSLGRLEARHEYAVLELGCDHPGEIAALSRMVRPQIGVLTNISPVQLQYFSSLEHLAFELGTLLTSLPEGGHFFYNQEDPIIRALLEQRVHQVSSTVTCHPFLPDAKGNAHEQPRITVGWDGIQGTINLPASSEHESSENDQATLQLRSHLLGEHNFATMLAAYQIGLSRGIYPSLVEQALTTLQPLPGRLNPLPGIRQSMLLDDTHNAAPASVKAGLQTLSALAGEQSQRIAILGDMLHLGDAATEAHRAIGQEVSQYADYLITRGEWATLIAEEAQLAGMDSERIIMTSTHEDAAQAARRILANLPDSDKRAVILIKGSEETRMERVTELLMARPWEASELLVRQTPGWKKTIFRHAERPTWVEIDLNAIGSNTRHIASLVGPQTQVLVALKADAYGHGALKVARTVLQNGASMLGVATVSEALPLREAHITAPILVFGYVPRWQMREALRLGISVTIYSKEEAQALSQAAQALNKTVKVHVKVDTGMGRLGIRFEEVPAIMELVREAKQLPGLELEGLYTHFAQADAEDQSHVRLQLARFQEVLQQLEAEGLRPPIVHAANSAGTLTLPEAYFDMVRPGIAIYGLDPSPYVRLPEGFRPALAFKTQVSQVKWIPAGEGISYGSTYITERPTRIAVLPVGYADGFRRSPQNWGSVLIHGQEAPLLGRVCMDQCMIDVTHIPQARMGDEVVLIGRQGEATLTAEEIASRLGTINYEVVSELLARIPRVD</sequence>
<dbReference type="HAMAP" id="MF_02019">
    <property type="entry name" value="MurF"/>
    <property type="match status" value="1"/>
</dbReference>
<evidence type="ECO:0000256" key="4">
    <source>
        <dbReference type="ARBA" id="ARBA00022960"/>
    </source>
</evidence>
<keyword evidence="6 9" id="KW-0413">Isomerase</keyword>
<dbReference type="Proteomes" id="UP000635565">
    <property type="component" value="Unassembled WGS sequence"/>
</dbReference>
<protein>
    <recommendedName>
        <fullName evidence="9 10">Multifunctional fusion protein</fullName>
    </recommendedName>
    <domain>
        <recommendedName>
            <fullName evidence="10">UDP-N-acetylmuramoyl-tripeptide--D-alanyl-D-alanine ligase</fullName>
            <ecNumber evidence="10">6.3.2.10</ecNumber>
        </recommendedName>
        <alternativeName>
            <fullName evidence="10">D-alanyl-D-alanine-adding enzyme</fullName>
        </alternativeName>
    </domain>
    <domain>
        <recommendedName>
            <fullName evidence="9">Alanine racemase</fullName>
            <ecNumber evidence="9">5.1.1.1</ecNumber>
        </recommendedName>
    </domain>
</protein>
<evidence type="ECO:0000256" key="6">
    <source>
        <dbReference type="ARBA" id="ARBA00023235"/>
    </source>
</evidence>
<dbReference type="SMART" id="SM01005">
    <property type="entry name" value="Ala_racemase_C"/>
    <property type="match status" value="1"/>
</dbReference>
<evidence type="ECO:0000256" key="1">
    <source>
        <dbReference type="ARBA" id="ARBA00001933"/>
    </source>
</evidence>
<dbReference type="Gene3D" id="2.40.37.10">
    <property type="entry name" value="Lyase, Ornithine Decarboxylase, Chain A, domain 1"/>
    <property type="match status" value="1"/>
</dbReference>
<dbReference type="InterPro" id="IPR035911">
    <property type="entry name" value="MurE/MurF_N"/>
</dbReference>
<comment type="subcellular location">
    <subcellularLocation>
        <location evidence="10">Cytoplasm</location>
    </subcellularLocation>
</comment>
<dbReference type="InterPro" id="IPR000821">
    <property type="entry name" value="Ala_racemase"/>
</dbReference>
<keyword evidence="2 10" id="KW-0132">Cell division</keyword>
<dbReference type="PRINTS" id="PR00992">
    <property type="entry name" value="ALARACEMASE"/>
</dbReference>
<keyword evidence="4 10" id="KW-0133">Cell shape</keyword>
<dbReference type="Gene3D" id="3.40.1390.10">
    <property type="entry name" value="MurE/MurF, N-terminal domain"/>
    <property type="match status" value="1"/>
</dbReference>
<comment type="function">
    <text evidence="9">Catalyzes the interconversion of L-alanine and D-alanine. May also act on other amino acids.</text>
</comment>
<comment type="caution">
    <text evidence="12">The sequence shown here is derived from an EMBL/GenBank/DDBJ whole genome shotgun (WGS) entry which is preliminary data.</text>
</comment>
<dbReference type="InterPro" id="IPR029066">
    <property type="entry name" value="PLP-binding_barrel"/>
</dbReference>
<dbReference type="InterPro" id="IPR020622">
    <property type="entry name" value="Ala_racemase_pyridoxalP-BS"/>
</dbReference>
<dbReference type="SUPFAM" id="SSF53244">
    <property type="entry name" value="MurD-like peptide ligases, peptide-binding domain"/>
    <property type="match status" value="1"/>
</dbReference>
<dbReference type="InterPro" id="IPR036615">
    <property type="entry name" value="Mur_ligase_C_dom_sf"/>
</dbReference>
<evidence type="ECO:0000256" key="9">
    <source>
        <dbReference type="HAMAP-Rule" id="MF_01201"/>
    </source>
</evidence>
<dbReference type="InterPro" id="IPR001608">
    <property type="entry name" value="Ala_racemase_N"/>
</dbReference>
<feature type="active site" description="Proton acceptor; specific for D-alanine" evidence="9">
    <location>
        <position position="549"/>
    </location>
</feature>
<dbReference type="SUPFAM" id="SSF63418">
    <property type="entry name" value="MurE/MurF N-terminal domain"/>
    <property type="match status" value="1"/>
</dbReference>
<keyword evidence="5 10" id="KW-0573">Peptidoglycan synthesis</keyword>
<dbReference type="SUPFAM" id="SSF53623">
    <property type="entry name" value="MurD-like peptide ligases, catalytic domain"/>
    <property type="match status" value="1"/>
</dbReference>
<comment type="similarity">
    <text evidence="10">Belongs to the MurCDEF family. MurF subfamily.</text>
</comment>
<keyword evidence="7 10" id="KW-0131">Cell cycle</keyword>
<dbReference type="EC" id="6.3.2.10" evidence="10"/>
<keyword evidence="10" id="KW-0067">ATP-binding</keyword>
<keyword evidence="10" id="KW-0963">Cytoplasm</keyword>
<comment type="similarity">
    <text evidence="9">Belongs to the alanine racemase family.</text>
</comment>
<dbReference type="SUPFAM" id="SSF50621">
    <property type="entry name" value="Alanine racemase C-terminal domain-like"/>
    <property type="match status" value="1"/>
</dbReference>
<dbReference type="EMBL" id="BNJJ01000029">
    <property type="protein sequence ID" value="GHO88934.1"/>
    <property type="molecule type" value="Genomic_DNA"/>
</dbReference>
<dbReference type="InterPro" id="IPR036565">
    <property type="entry name" value="Mur-like_cat_sf"/>
</dbReference>
<evidence type="ECO:0000256" key="10">
    <source>
        <dbReference type="HAMAP-Rule" id="MF_02019"/>
    </source>
</evidence>
<comment type="pathway">
    <text evidence="9">Amino-acid biosynthesis; D-alanine biosynthesis; D-alanine from L-alanine: step 1/1.</text>
</comment>
<feature type="binding site" evidence="10">
    <location>
        <begin position="120"/>
        <end position="126"/>
    </location>
    <ligand>
        <name>ATP</name>
        <dbReference type="ChEBI" id="CHEBI:30616"/>
    </ligand>
</feature>
<dbReference type="InterPro" id="IPR005863">
    <property type="entry name" value="UDP-N-AcMur_synth"/>
</dbReference>
<dbReference type="Gene3D" id="3.90.190.20">
    <property type="entry name" value="Mur ligase, C-terminal domain"/>
    <property type="match status" value="1"/>
</dbReference>
<keyword evidence="10" id="KW-0436">Ligase</keyword>
<dbReference type="InterPro" id="IPR004101">
    <property type="entry name" value="Mur_ligase_C"/>
</dbReference>